<dbReference type="CDD" id="cd05120">
    <property type="entry name" value="APH_ChoK_like"/>
    <property type="match status" value="1"/>
</dbReference>
<dbReference type="GeneID" id="66110493"/>
<keyword evidence="2" id="KW-0418">Kinase</keyword>
<dbReference type="EMBL" id="MU250539">
    <property type="protein sequence ID" value="KAG7444613.1"/>
    <property type="molecule type" value="Genomic_DNA"/>
</dbReference>
<dbReference type="InterPro" id="IPR011009">
    <property type="entry name" value="Kinase-like_dom_sf"/>
</dbReference>
<name>A0A9P7VNT8_9AGAR</name>
<feature type="domain" description="Aminoglycoside phosphotransferase" evidence="1">
    <location>
        <begin position="68"/>
        <end position="261"/>
    </location>
</feature>
<reference evidence="2" key="1">
    <citation type="submission" date="2020-11" db="EMBL/GenBank/DDBJ databases">
        <title>Adaptations for nitrogen fixation in a non-lichenized fungal sporocarp promotes dispersal by wood-feeding termites.</title>
        <authorList>
            <consortium name="DOE Joint Genome Institute"/>
            <person name="Koch R.A."/>
            <person name="Yoon G."/>
            <person name="Arayal U."/>
            <person name="Lail K."/>
            <person name="Amirebrahimi M."/>
            <person name="Labutti K."/>
            <person name="Lipzen A."/>
            <person name="Riley R."/>
            <person name="Barry K."/>
            <person name="Henrissat B."/>
            <person name="Grigoriev I.V."/>
            <person name="Herr J.R."/>
            <person name="Aime M.C."/>
        </authorList>
    </citation>
    <scope>NUCLEOTIDE SEQUENCE</scope>
    <source>
        <strain evidence="2">MCA 3950</strain>
    </source>
</reference>
<dbReference type="AlphaFoldDB" id="A0A9P7VNT8"/>
<keyword evidence="2" id="KW-0808">Transferase</keyword>
<evidence type="ECO:0000313" key="3">
    <source>
        <dbReference type="Proteomes" id="UP000812287"/>
    </source>
</evidence>
<dbReference type="PANTHER" id="PTHR21310:SF55">
    <property type="entry name" value="AMINOGLYCOSIDE PHOSPHOTRANSFERASE DOMAIN-CONTAINING PROTEIN"/>
    <property type="match status" value="1"/>
</dbReference>
<dbReference type="Gene3D" id="3.90.1200.10">
    <property type="match status" value="1"/>
</dbReference>
<comment type="caution">
    <text evidence="2">The sequence shown here is derived from an EMBL/GenBank/DDBJ whole genome shotgun (WGS) entry which is preliminary data.</text>
</comment>
<accession>A0A9P7VNT8</accession>
<protein>
    <submittedName>
        <fullName evidence="2">Kinase-like protein</fullName>
    </submittedName>
</protein>
<gene>
    <name evidence="2" type="ORF">BT62DRAFT_951606</name>
</gene>
<evidence type="ECO:0000259" key="1">
    <source>
        <dbReference type="Pfam" id="PF01636"/>
    </source>
</evidence>
<dbReference type="Proteomes" id="UP000812287">
    <property type="component" value="Unassembled WGS sequence"/>
</dbReference>
<dbReference type="Pfam" id="PF01636">
    <property type="entry name" value="APH"/>
    <property type="match status" value="1"/>
</dbReference>
<dbReference type="InterPro" id="IPR002575">
    <property type="entry name" value="Aminoglycoside_PTrfase"/>
</dbReference>
<organism evidence="2 3">
    <name type="scientific">Guyanagaster necrorhizus</name>
    <dbReference type="NCBI Taxonomy" id="856835"/>
    <lineage>
        <taxon>Eukaryota</taxon>
        <taxon>Fungi</taxon>
        <taxon>Dikarya</taxon>
        <taxon>Basidiomycota</taxon>
        <taxon>Agaricomycotina</taxon>
        <taxon>Agaricomycetes</taxon>
        <taxon>Agaricomycetidae</taxon>
        <taxon>Agaricales</taxon>
        <taxon>Marasmiineae</taxon>
        <taxon>Physalacriaceae</taxon>
        <taxon>Guyanagaster</taxon>
    </lineage>
</organism>
<keyword evidence="3" id="KW-1185">Reference proteome</keyword>
<dbReference type="SUPFAM" id="SSF56112">
    <property type="entry name" value="Protein kinase-like (PK-like)"/>
    <property type="match status" value="1"/>
</dbReference>
<dbReference type="InterPro" id="IPR051678">
    <property type="entry name" value="AGP_Transferase"/>
</dbReference>
<sequence length="289" mass="33472">MMDNKLPFPPLPSKGYPWLNRIRGYIHAFILIPISYYYCRLRGEELPPGIFPLPFNLILKFTSGTREEEGLAMSLARSIGIPVPRFIEYGDHCGRVPWGSILMTRIPGKPLSEVMDNLSRQELETIKSELTDILKRMRSYSNPWGSRVCGVDGNDVYGSRVPSRHISACEDEPTFLKSLLRFALVNDSEKDGVRLQMARKLTSLPHDIVFTHGDLWDHNIMINDGHISGMIDWEWSGWLPEYWEFTSIMQWRSSPWSKQLATLPCYKYYRELEWDLALIGLTDSSFSFW</sequence>
<dbReference type="GO" id="GO:0016301">
    <property type="term" value="F:kinase activity"/>
    <property type="evidence" value="ECO:0007669"/>
    <property type="project" value="UniProtKB-KW"/>
</dbReference>
<dbReference type="Gene3D" id="3.30.200.150">
    <property type="match status" value="1"/>
</dbReference>
<dbReference type="OrthoDB" id="2906425at2759"/>
<dbReference type="PANTHER" id="PTHR21310">
    <property type="entry name" value="AMINOGLYCOSIDE PHOSPHOTRANSFERASE-RELATED-RELATED"/>
    <property type="match status" value="1"/>
</dbReference>
<dbReference type="RefSeq" id="XP_043038113.1">
    <property type="nucleotide sequence ID" value="XM_043188196.1"/>
</dbReference>
<proteinExistence type="predicted"/>
<evidence type="ECO:0000313" key="2">
    <source>
        <dbReference type="EMBL" id="KAG7444613.1"/>
    </source>
</evidence>